<dbReference type="AlphaFoldDB" id="A0A450YUI3"/>
<reference evidence="1" key="1">
    <citation type="submission" date="2019-02" db="EMBL/GenBank/DDBJ databases">
        <authorList>
            <person name="Gruber-Vodicka R. H."/>
            <person name="Seah K. B. B."/>
        </authorList>
    </citation>
    <scope>NUCLEOTIDE SEQUENCE</scope>
    <source>
        <strain evidence="1">BECK_BZ125</strain>
    </source>
</reference>
<dbReference type="EMBL" id="CAADFT010000043">
    <property type="protein sequence ID" value="VFK45129.1"/>
    <property type="molecule type" value="Genomic_DNA"/>
</dbReference>
<sequence length="79" mass="9684">MIWREMPRASSWKMTTIRRFETRMIERHKIACDAANAWNSVRKKKTRGLPLVRGRCFPSKRAYFKKRSRRERPEVDRNF</sequence>
<name>A0A450YUI3_9GAMM</name>
<gene>
    <name evidence="1" type="ORF">BECKTC1821E_GA0114239_104316</name>
</gene>
<protein>
    <submittedName>
        <fullName evidence="1">Uncharacterized protein</fullName>
    </submittedName>
</protein>
<organism evidence="1">
    <name type="scientific">Candidatus Kentrum sp. TC</name>
    <dbReference type="NCBI Taxonomy" id="2126339"/>
    <lineage>
        <taxon>Bacteria</taxon>
        <taxon>Pseudomonadati</taxon>
        <taxon>Pseudomonadota</taxon>
        <taxon>Gammaproteobacteria</taxon>
        <taxon>Candidatus Kentrum</taxon>
    </lineage>
</organism>
<proteinExistence type="predicted"/>
<accession>A0A450YUI3</accession>
<evidence type="ECO:0000313" key="1">
    <source>
        <dbReference type="EMBL" id="VFK45129.1"/>
    </source>
</evidence>